<sequence length="524" mass="59299">MNQTVSTMFSERGKKLLVVNNFKFSKATTSKRGNIRWRCCIATCPARLFTHIFQEENIVEMKEQHNHRSDEKLARNAVSNSVKRKAAEEFGEKPSTIINRELHSNPYADCINADDINRIRKNLRAKRRTILPTVPKDPDLAIEHVDVGSVSTSCEEQSDSNLEFLPESEEPPLPTTYPKPSSSSTLPPKDMKTYCRLCLKPVTKVQMICLGDFHDINYPSRTVQFKRNKILQTEMYLRMIRIVMPNFDHNLVFNPVMCNDCSTRLQMASDFVEQCMTTQKVIQEFKETHCPSEEMVSCEDVVYNKSLLQPDFEEGPTQPKQRKIVPKPSTSKSVAKSKAAVKPSPSVEQPNETQTFPPDEEFQHSSENIKIENMDGEEMEFEDKYEVTPEEICFIKQEPVEEAPRIKTDDAIHTNVPIKTEREYSLLTNSVVKSEPCSTSTSDYTIMTDPNNVKQFSAADVSCNLNSNNSSSLVHAVDLPSSSNIPISNYCPGIQNIAPEACINAVNPTAFSSVNSQFENSQNR</sequence>
<dbReference type="InterPro" id="IPR007588">
    <property type="entry name" value="Znf_FLYWCH"/>
</dbReference>
<dbReference type="Gene3D" id="2.20.25.240">
    <property type="match status" value="1"/>
</dbReference>
<feature type="binding site" evidence="4">
    <location>
        <position position="258"/>
    </location>
    <ligand>
        <name>Zn(2+)</name>
        <dbReference type="ChEBI" id="CHEBI:29105"/>
    </ligand>
</feature>
<evidence type="ECO:0000256" key="1">
    <source>
        <dbReference type="ARBA" id="ARBA00022723"/>
    </source>
</evidence>
<proteinExistence type="predicted"/>
<keyword evidence="3 4" id="KW-0862">Zinc</keyword>
<feature type="compositionally biased region" description="Low complexity" evidence="5">
    <location>
        <begin position="326"/>
        <end position="347"/>
    </location>
</feature>
<keyword evidence="1 4" id="KW-0479">Metal-binding</keyword>
<dbReference type="InterPro" id="IPR012934">
    <property type="entry name" value="Znf_AD"/>
</dbReference>
<feature type="domain" description="ZAD" evidence="6">
    <location>
        <begin position="193"/>
        <end position="285"/>
    </location>
</feature>
<evidence type="ECO:0000256" key="4">
    <source>
        <dbReference type="PROSITE-ProRule" id="PRU01263"/>
    </source>
</evidence>
<evidence type="ECO:0000259" key="6">
    <source>
        <dbReference type="PROSITE" id="PS51915"/>
    </source>
</evidence>
<name>A0A9P0CPR7_9CUCU</name>
<keyword evidence="8" id="KW-1185">Reference proteome</keyword>
<protein>
    <recommendedName>
        <fullName evidence="6">ZAD domain-containing protein</fullName>
    </recommendedName>
</protein>
<dbReference type="GO" id="GO:0005634">
    <property type="term" value="C:nucleus"/>
    <property type="evidence" value="ECO:0007669"/>
    <property type="project" value="InterPro"/>
</dbReference>
<dbReference type="Proteomes" id="UP001153636">
    <property type="component" value="Chromosome 13"/>
</dbReference>
<dbReference type="OrthoDB" id="6782577at2759"/>
<evidence type="ECO:0000256" key="2">
    <source>
        <dbReference type="ARBA" id="ARBA00022771"/>
    </source>
</evidence>
<dbReference type="Pfam" id="PF04500">
    <property type="entry name" value="FLYWCH"/>
    <property type="match status" value="1"/>
</dbReference>
<evidence type="ECO:0000256" key="3">
    <source>
        <dbReference type="ARBA" id="ARBA00022833"/>
    </source>
</evidence>
<feature type="binding site" evidence="4">
    <location>
        <position position="195"/>
    </location>
    <ligand>
        <name>Zn(2+)</name>
        <dbReference type="ChEBI" id="CHEBI:29105"/>
    </ligand>
</feature>
<feature type="binding site" evidence="4">
    <location>
        <position position="198"/>
    </location>
    <ligand>
        <name>Zn(2+)</name>
        <dbReference type="ChEBI" id="CHEBI:29105"/>
    </ligand>
</feature>
<evidence type="ECO:0000313" key="7">
    <source>
        <dbReference type="EMBL" id="CAH1102497.1"/>
    </source>
</evidence>
<organism evidence="7 8">
    <name type="scientific">Psylliodes chrysocephalus</name>
    <dbReference type="NCBI Taxonomy" id="3402493"/>
    <lineage>
        <taxon>Eukaryota</taxon>
        <taxon>Metazoa</taxon>
        <taxon>Ecdysozoa</taxon>
        <taxon>Arthropoda</taxon>
        <taxon>Hexapoda</taxon>
        <taxon>Insecta</taxon>
        <taxon>Pterygota</taxon>
        <taxon>Neoptera</taxon>
        <taxon>Endopterygota</taxon>
        <taxon>Coleoptera</taxon>
        <taxon>Polyphaga</taxon>
        <taxon>Cucujiformia</taxon>
        <taxon>Chrysomeloidea</taxon>
        <taxon>Chrysomelidae</taxon>
        <taxon>Galerucinae</taxon>
        <taxon>Alticini</taxon>
        <taxon>Psylliodes</taxon>
    </lineage>
</organism>
<keyword evidence="2 4" id="KW-0863">Zinc-finger</keyword>
<dbReference type="GO" id="GO:0008270">
    <property type="term" value="F:zinc ion binding"/>
    <property type="evidence" value="ECO:0007669"/>
    <property type="project" value="UniProtKB-UniRule"/>
</dbReference>
<feature type="region of interest" description="Disordered" evidence="5">
    <location>
        <begin position="310"/>
        <end position="365"/>
    </location>
</feature>
<dbReference type="AlphaFoldDB" id="A0A9P0CPR7"/>
<accession>A0A9P0CPR7</accession>
<dbReference type="EMBL" id="OV651825">
    <property type="protein sequence ID" value="CAH1102497.1"/>
    <property type="molecule type" value="Genomic_DNA"/>
</dbReference>
<feature type="region of interest" description="Disordered" evidence="5">
    <location>
        <begin position="158"/>
        <end position="187"/>
    </location>
</feature>
<evidence type="ECO:0000256" key="5">
    <source>
        <dbReference type="SAM" id="MobiDB-lite"/>
    </source>
</evidence>
<reference evidence="7" key="1">
    <citation type="submission" date="2022-01" db="EMBL/GenBank/DDBJ databases">
        <authorList>
            <person name="King R."/>
        </authorList>
    </citation>
    <scope>NUCLEOTIDE SEQUENCE</scope>
</reference>
<dbReference type="PROSITE" id="PS51915">
    <property type="entry name" value="ZAD"/>
    <property type="match status" value="1"/>
</dbReference>
<gene>
    <name evidence="7" type="ORF">PSYICH_LOCUS3926</name>
</gene>
<evidence type="ECO:0000313" key="8">
    <source>
        <dbReference type="Proteomes" id="UP001153636"/>
    </source>
</evidence>
<feature type="binding site" evidence="4">
    <location>
        <position position="261"/>
    </location>
    <ligand>
        <name>Zn(2+)</name>
        <dbReference type="ChEBI" id="CHEBI:29105"/>
    </ligand>
</feature>
<dbReference type="SMART" id="SM00868">
    <property type="entry name" value="zf-AD"/>
    <property type="match status" value="1"/>
</dbReference>
<feature type="compositionally biased region" description="Low complexity" evidence="5">
    <location>
        <begin position="178"/>
        <end position="187"/>
    </location>
</feature>